<evidence type="ECO:0000313" key="2">
    <source>
        <dbReference type="EMBL" id="MDP4527432.1"/>
    </source>
</evidence>
<dbReference type="InterPro" id="IPR027417">
    <property type="entry name" value="P-loop_NTPase"/>
</dbReference>
<keyword evidence="2" id="KW-0378">Hydrolase</keyword>
<keyword evidence="2" id="KW-0067">ATP-binding</keyword>
<comment type="caution">
    <text evidence="2">The sequence shown here is derived from an EMBL/GenBank/DDBJ whole genome shotgun (WGS) entry which is preliminary data.</text>
</comment>
<gene>
    <name evidence="2" type="ORF">Q3O59_00130</name>
</gene>
<dbReference type="Proteomes" id="UP001236258">
    <property type="component" value="Unassembled WGS sequence"/>
</dbReference>
<dbReference type="Gene3D" id="3.40.50.300">
    <property type="entry name" value="P-loop containing nucleotide triphosphate hydrolases"/>
    <property type="match status" value="1"/>
</dbReference>
<evidence type="ECO:0000313" key="3">
    <source>
        <dbReference type="Proteomes" id="UP001236258"/>
    </source>
</evidence>
<accession>A0ABT9GKD6</accession>
<feature type="domain" description="Helicase C-terminal" evidence="1">
    <location>
        <begin position="780"/>
        <end position="975"/>
    </location>
</feature>
<dbReference type="EMBL" id="JAUZVY010000001">
    <property type="protein sequence ID" value="MDP4527432.1"/>
    <property type="molecule type" value="Genomic_DNA"/>
</dbReference>
<dbReference type="RefSeq" id="WP_305943685.1">
    <property type="nucleotide sequence ID" value="NZ_JAUZVY010000001.1"/>
</dbReference>
<dbReference type="PROSITE" id="PS51194">
    <property type="entry name" value="HELICASE_CTER"/>
    <property type="match status" value="1"/>
</dbReference>
<name>A0ABT9GKD6_9GAMM</name>
<dbReference type="CDD" id="cd18785">
    <property type="entry name" value="SF2_C"/>
    <property type="match status" value="1"/>
</dbReference>
<dbReference type="GO" id="GO:0004386">
    <property type="term" value="F:helicase activity"/>
    <property type="evidence" value="ECO:0007669"/>
    <property type="project" value="UniProtKB-KW"/>
</dbReference>
<keyword evidence="3" id="KW-1185">Reference proteome</keyword>
<keyword evidence="2" id="KW-0347">Helicase</keyword>
<dbReference type="Pfam" id="PF00271">
    <property type="entry name" value="Helicase_C"/>
    <property type="match status" value="1"/>
</dbReference>
<reference evidence="2 3" key="1">
    <citation type="submission" date="2023-08" db="EMBL/GenBank/DDBJ databases">
        <authorList>
            <person name="Joshi A."/>
            <person name="Thite S."/>
        </authorList>
    </citation>
    <scope>NUCLEOTIDE SEQUENCE [LARGE SCALE GENOMIC DNA]</scope>
    <source>
        <strain evidence="2 3">1E1</strain>
    </source>
</reference>
<dbReference type="InterPro" id="IPR001650">
    <property type="entry name" value="Helicase_C-like"/>
</dbReference>
<keyword evidence="2" id="KW-0547">Nucleotide-binding</keyword>
<proteinExistence type="predicted"/>
<sequence length="1098" mass="123127">MKKSEIRDLVKEEIRKLLIGPYDGPNEKVSGRLSLRYLSGILYPIGATRGHLKVEQPDELDKLADTRDSDEFSADNDNPLSLANEMLPSSVALTFCVPKNADVVASISGGKYKDISNKNTKQIWQRHELSPTSVQIGAARNQKHFALNNSVVVRVTRREAVFDKSIDVVTVAIVNASSVEKSSSAESKDNIEKRVYQLGLVCNCSSGISAYQDTSKRFDDLEEEILALQYSKNSVFAIGHGASVSWNLEKSNRVKEVYIEYAPSALVFRPLFDSLKIESGEEFKYLEILSLGYLSNPDSIHKEVILRLNSFVDFYGNWITLQNDQKVKPDLSRAKQHLLSKMRMCHERMKKGVELLESNTDCWDAFQLANGAMLLQMEQNQRINKLRSKRNNEGKQWPIPVDDAINPGESFIPYHLPNCWRPFQLAFFLLTVSDLEHPNSDYAEIADLIWFSTGGGKTEAYLLLSAYELIRRRKRYSSPELGGGTGVITRYTLRFLTADQFARTGSLICALEKIRQSNQFDLGDEPFSLGLYAGNSVSHNKVSDAENEIFLLRENPTETHHFQIEYCPNCGTSMLPKHIKFKDGEPDYSEIGFSIEHHQVKTRCVNKLCLFSNNVGLPIRTVDEDIFRSPPSFLLGTIDKFANFAFGERESAIFKGANGSNVPPTLIIQDELHLISGPLGTIAAVYEAAFDTIIRVQNNKIGLGSSGPKYIASSATVRDSDTQIRRLLGRSGEIFPPRGISASDSFFSKDDNDEESARLYVGYMAQGLNATSAAHWTAAAILQAVRGLAEKHTLNAADVDFLWSLVCYCNSKRELGLINASTNDEILSRMRVYCAIQGLDEEIIPHLRKEEVSSQGVKSISETRSNLLIPLTDLRDTPVRDFIPATNMISVGVDINRLGVMMINGQPKTTAEYIQASSRVGRSPIENGPGFVVTLYSPAKPRDRSHYEHFRAYHETLYRLVEPTSVTPGSEQALDRALHAAIIIALRHSVGELKTYPRKADFGNSETQHVLLNLKERLLAAYPDLILNEFERRTINICFGNVLNKWSELAERFGDLVYFSWENKGHPLMTDFQQKSKSGFPTMTSMRSVDVSIPMKLR</sequence>
<evidence type="ECO:0000259" key="1">
    <source>
        <dbReference type="PROSITE" id="PS51194"/>
    </source>
</evidence>
<dbReference type="SUPFAM" id="SSF52540">
    <property type="entry name" value="P-loop containing nucleoside triphosphate hydrolases"/>
    <property type="match status" value="1"/>
</dbReference>
<organism evidence="2 3">
    <name type="scientific">Alkalimonas delamerensis</name>
    <dbReference type="NCBI Taxonomy" id="265981"/>
    <lineage>
        <taxon>Bacteria</taxon>
        <taxon>Pseudomonadati</taxon>
        <taxon>Pseudomonadota</taxon>
        <taxon>Gammaproteobacteria</taxon>
        <taxon>Alkalimonas</taxon>
    </lineage>
</organism>
<protein>
    <submittedName>
        <fullName evidence="2">Helicase-related protein</fullName>
    </submittedName>
</protein>